<proteinExistence type="predicted"/>
<reference evidence="1 2" key="1">
    <citation type="submission" date="2016-07" db="EMBL/GenBank/DDBJ databases">
        <title>Pervasive Adenine N6-methylation of Active Genes in Fungi.</title>
        <authorList>
            <consortium name="DOE Joint Genome Institute"/>
            <person name="Mondo S.J."/>
            <person name="Dannebaum R.O."/>
            <person name="Kuo R.C."/>
            <person name="Labutti K."/>
            <person name="Haridas S."/>
            <person name="Kuo A."/>
            <person name="Salamov A."/>
            <person name="Ahrendt S.R."/>
            <person name="Lipzen A."/>
            <person name="Sullivan W."/>
            <person name="Andreopoulos W.B."/>
            <person name="Clum A."/>
            <person name="Lindquist E."/>
            <person name="Daum C."/>
            <person name="Ramamoorthy G.K."/>
            <person name="Gryganskyi A."/>
            <person name="Culley D."/>
            <person name="Magnuson J.K."/>
            <person name="James T.Y."/>
            <person name="O'Malley M.A."/>
            <person name="Stajich J.E."/>
            <person name="Spatafora J.W."/>
            <person name="Visel A."/>
            <person name="Grigoriev I.V."/>
        </authorList>
    </citation>
    <scope>NUCLEOTIDE SEQUENCE [LARGE SCALE GENOMIC DNA]</scope>
    <source>
        <strain evidence="1 2">NRRL 2496</strain>
    </source>
</reference>
<dbReference type="EMBL" id="MCGN01000011">
    <property type="protein sequence ID" value="ORY90962.1"/>
    <property type="molecule type" value="Genomic_DNA"/>
</dbReference>
<dbReference type="AlphaFoldDB" id="A0A1X2H0S0"/>
<dbReference type="InParanoid" id="A0A1X2H0S0"/>
<evidence type="ECO:0000313" key="1">
    <source>
        <dbReference type="EMBL" id="ORY90962.1"/>
    </source>
</evidence>
<keyword evidence="2" id="KW-1185">Reference proteome</keyword>
<evidence type="ECO:0000313" key="2">
    <source>
        <dbReference type="Proteomes" id="UP000242180"/>
    </source>
</evidence>
<comment type="caution">
    <text evidence="1">The sequence shown here is derived from an EMBL/GenBank/DDBJ whole genome shotgun (WGS) entry which is preliminary data.</text>
</comment>
<dbReference type="OrthoDB" id="2272203at2759"/>
<gene>
    <name evidence="1" type="ORF">BCR43DRAFT_91356</name>
</gene>
<accession>A0A1X2H0S0</accession>
<dbReference type="Proteomes" id="UP000242180">
    <property type="component" value="Unassembled WGS sequence"/>
</dbReference>
<protein>
    <submittedName>
        <fullName evidence="1">Uncharacterized protein</fullName>
    </submittedName>
</protein>
<organism evidence="1 2">
    <name type="scientific">Syncephalastrum racemosum</name>
    <name type="common">Filamentous fungus</name>
    <dbReference type="NCBI Taxonomy" id="13706"/>
    <lineage>
        <taxon>Eukaryota</taxon>
        <taxon>Fungi</taxon>
        <taxon>Fungi incertae sedis</taxon>
        <taxon>Mucoromycota</taxon>
        <taxon>Mucoromycotina</taxon>
        <taxon>Mucoromycetes</taxon>
        <taxon>Mucorales</taxon>
        <taxon>Syncephalastraceae</taxon>
        <taxon>Syncephalastrum</taxon>
    </lineage>
</organism>
<sequence>MTAHMVETITSTLVKYREEIRGMKEAGTMMIGYARKSHTRETVSNRVRLLQQMVKTLETRSLTDCIYIFSICASNKPFAERDMPRPESMMKKLKGTQGTSQVTTDQKVCLATVDFAGLTRDHNDLYELVKQYESITAIAVDLIPSGNGVVILEREKILS</sequence>
<name>A0A1X2H0S0_SYNRA</name>
<dbReference type="OMA" id="AHMVETI"/>